<keyword evidence="5" id="KW-1185">Reference proteome</keyword>
<organism evidence="4 5">
    <name type="scientific">Streptacidiphilus jeojiensis</name>
    <dbReference type="NCBI Taxonomy" id="3229225"/>
    <lineage>
        <taxon>Bacteria</taxon>
        <taxon>Bacillati</taxon>
        <taxon>Actinomycetota</taxon>
        <taxon>Actinomycetes</taxon>
        <taxon>Kitasatosporales</taxon>
        <taxon>Streptomycetaceae</taxon>
        <taxon>Streptacidiphilus</taxon>
    </lineage>
</organism>
<evidence type="ECO:0000256" key="1">
    <source>
        <dbReference type="SAM" id="MobiDB-lite"/>
    </source>
</evidence>
<dbReference type="RefSeq" id="WP_380568617.1">
    <property type="nucleotide sequence ID" value="NZ_JBEUKS010000019.1"/>
</dbReference>
<dbReference type="Proteomes" id="UP001592581">
    <property type="component" value="Unassembled WGS sequence"/>
</dbReference>
<comment type="caution">
    <text evidence="4">The sequence shown here is derived from an EMBL/GenBank/DDBJ whole genome shotgun (WGS) entry which is preliminary data.</text>
</comment>
<evidence type="ECO:0000313" key="5">
    <source>
        <dbReference type="Proteomes" id="UP001592581"/>
    </source>
</evidence>
<evidence type="ECO:0000313" key="4">
    <source>
        <dbReference type="EMBL" id="MFC1443697.1"/>
    </source>
</evidence>
<dbReference type="Pfam" id="PF13360">
    <property type="entry name" value="PQQ_2"/>
    <property type="match status" value="1"/>
</dbReference>
<feature type="region of interest" description="Disordered" evidence="1">
    <location>
        <begin position="1"/>
        <end position="203"/>
    </location>
</feature>
<dbReference type="InterPro" id="IPR015943">
    <property type="entry name" value="WD40/YVTN_repeat-like_dom_sf"/>
</dbReference>
<proteinExistence type="predicted"/>
<sequence length="659" mass="68055">MAHDPTGTGQSPDHVQEYGQDYGHEHGHSAFAGSDPGYPQVNPEWPTPEGQQQYWQPEGYGYPAQEQQQFYSPEGYPQQPYPQQEYGQQQEYQPQDFPQQTYEQPQYPQQEYAQGYYGQQDYGQQGYQPYPEQQPYPDPSGYYPAADAYGVPSQSAGEPYPYDPQPAADQPEPEPDSSAADIPEAGAGAEADAGTRDEDDAPEDPALSARLLAAATGRSPGTDRRKFLLRAAVGVVALIVVVVAGVVVAGQGSSGKKTAAGGAATANLAGGHTKAWAAAADAGAAQGNDGLLGSWLLTKALVRGDGTGVTAYDSTSGSKLWTVAPPSAGAVPCAMSATVNSAGIGAVLFQAKAGTGQACTQLVAVDTATGQQKWKATIAKTTSAYGASVMVNDTRAVAVGDSGVVGYDIATGKQSWTYAGPGKYCGGISGSGTGSTLLVQSTCADSNPKQQAISLNADTGKLAWWRGLPASASSYTVLSATPAVVAVHMSDATKDSIMSFSSKGDTQATIYVSQTAGTLDSIHGSFDPDPALFFTPTTMVAELAPPKAAAGSGGVLTAFTLADGKQLWQSTPQEKGNIALVGVDGNDAVVATEERIGQSARLSHFDLATGKETPGGGFPQNTGSLLTSGRILYQGNLVVALPEFTSTYSTAATGFTAAG</sequence>
<name>A0ABV6XZK1_9ACTN</name>
<keyword evidence="2" id="KW-1133">Transmembrane helix</keyword>
<feature type="transmembrane region" description="Helical" evidence="2">
    <location>
        <begin position="227"/>
        <end position="249"/>
    </location>
</feature>
<evidence type="ECO:0000259" key="3">
    <source>
        <dbReference type="Pfam" id="PF13360"/>
    </source>
</evidence>
<dbReference type="InterPro" id="IPR002372">
    <property type="entry name" value="PQQ_rpt_dom"/>
</dbReference>
<gene>
    <name evidence="4" type="ORF">ABUW04_36225</name>
</gene>
<dbReference type="SUPFAM" id="SSF50998">
    <property type="entry name" value="Quinoprotein alcohol dehydrogenase-like"/>
    <property type="match status" value="1"/>
</dbReference>
<accession>A0ABV6XZK1</accession>
<feature type="compositionally biased region" description="Low complexity" evidence="1">
    <location>
        <begin position="73"/>
        <end position="131"/>
    </location>
</feature>
<feature type="compositionally biased region" description="Low complexity" evidence="1">
    <location>
        <begin position="179"/>
        <end position="192"/>
    </location>
</feature>
<dbReference type="Gene3D" id="2.130.10.10">
    <property type="entry name" value="YVTN repeat-like/Quinoprotein amine dehydrogenase"/>
    <property type="match status" value="1"/>
</dbReference>
<dbReference type="InterPro" id="IPR011047">
    <property type="entry name" value="Quinoprotein_ADH-like_sf"/>
</dbReference>
<protein>
    <submittedName>
        <fullName evidence="4">PQQ-binding-like beta-propeller repeat protein</fullName>
    </submittedName>
</protein>
<keyword evidence="2" id="KW-0472">Membrane</keyword>
<evidence type="ECO:0000256" key="2">
    <source>
        <dbReference type="SAM" id="Phobius"/>
    </source>
</evidence>
<feature type="domain" description="Pyrrolo-quinoline quinone repeat" evidence="3">
    <location>
        <begin position="308"/>
        <end position="485"/>
    </location>
</feature>
<keyword evidence="2" id="KW-0812">Transmembrane</keyword>
<dbReference type="EMBL" id="JBEUKS010000019">
    <property type="protein sequence ID" value="MFC1443697.1"/>
    <property type="molecule type" value="Genomic_DNA"/>
</dbReference>
<reference evidence="4 5" key="1">
    <citation type="submission" date="2024-06" db="EMBL/GenBank/DDBJ databases">
        <authorList>
            <person name="Lee S.D."/>
        </authorList>
    </citation>
    <scope>NUCLEOTIDE SEQUENCE [LARGE SCALE GENOMIC DNA]</scope>
    <source>
        <strain evidence="4 5">N1-10</strain>
    </source>
</reference>